<name>A0ABQ3TM06_9ACTN</name>
<sequence>MGSFYRDGGAPAIMRAAHFPDELLSYLQMEGLAALESATRHRCDSLVEHGCYDGRALEVARAAGLPYLGIDISPGAIAALAHRVGAEGLNGQARALVGDILHNGSWVTEVVGRRPLQLLPFNLLGNFAEPEKVLASIAAVGGVGVISVFNEQPWTHEVRRAYYTACGIERLDETAGEYGGVVFRGDGGFASQSFSEEGLLRLLGTVDATVLNRTGNRLGQCVTVRLGSRLDTDPED</sequence>
<comment type="caution">
    <text evidence="1">The sequence shown here is derived from an EMBL/GenBank/DDBJ whole genome shotgun (WGS) entry which is preliminary data.</text>
</comment>
<proteinExistence type="predicted"/>
<dbReference type="Proteomes" id="UP000608522">
    <property type="component" value="Unassembled WGS sequence"/>
</dbReference>
<dbReference type="Gene3D" id="3.40.50.150">
    <property type="entry name" value="Vaccinia Virus protein VP39"/>
    <property type="match status" value="1"/>
</dbReference>
<evidence type="ECO:0000313" key="1">
    <source>
        <dbReference type="EMBL" id="GHI81403.1"/>
    </source>
</evidence>
<accession>A0ABQ3TM06</accession>
<reference evidence="2" key="1">
    <citation type="submission" date="2023-07" db="EMBL/GenBank/DDBJ databases">
        <title>Whole genome shotgun sequence of Streptomyces spororaveus NBRC 15456.</title>
        <authorList>
            <person name="Komaki H."/>
            <person name="Tamura T."/>
        </authorList>
    </citation>
    <scope>NUCLEOTIDE SEQUENCE [LARGE SCALE GENOMIC DNA]</scope>
    <source>
        <strain evidence="2">NBRC 15456</strain>
    </source>
</reference>
<organism evidence="1 2">
    <name type="scientific">Streptomyces spororaveus</name>
    <dbReference type="NCBI Taxonomy" id="284039"/>
    <lineage>
        <taxon>Bacteria</taxon>
        <taxon>Bacillati</taxon>
        <taxon>Actinomycetota</taxon>
        <taxon>Actinomycetes</taxon>
        <taxon>Kitasatosporales</taxon>
        <taxon>Streptomycetaceae</taxon>
        <taxon>Streptomyces</taxon>
    </lineage>
</organism>
<keyword evidence="2" id="KW-1185">Reference proteome</keyword>
<gene>
    <name evidence="1" type="ORF">Sspor_69640</name>
</gene>
<dbReference type="EMBL" id="BNED01000005">
    <property type="protein sequence ID" value="GHI81403.1"/>
    <property type="molecule type" value="Genomic_DNA"/>
</dbReference>
<dbReference type="SUPFAM" id="SSF53335">
    <property type="entry name" value="S-adenosyl-L-methionine-dependent methyltransferases"/>
    <property type="match status" value="1"/>
</dbReference>
<evidence type="ECO:0008006" key="3">
    <source>
        <dbReference type="Google" id="ProtNLM"/>
    </source>
</evidence>
<dbReference type="InterPro" id="IPR029063">
    <property type="entry name" value="SAM-dependent_MTases_sf"/>
</dbReference>
<protein>
    <recommendedName>
        <fullName evidence="3">Methyltransferase family protein</fullName>
    </recommendedName>
</protein>
<evidence type="ECO:0000313" key="2">
    <source>
        <dbReference type="Proteomes" id="UP000608522"/>
    </source>
</evidence>